<keyword evidence="4" id="KW-0946">Virion</keyword>
<dbReference type="EMBL" id="KT159937">
    <property type="protein sequence ID" value="AKR04189.1"/>
    <property type="molecule type" value="Genomic_DNA"/>
</dbReference>
<reference evidence="5 6" key="1">
    <citation type="journal article" date="2015" name="J. Virol.">
        <title>Salmon gill poxvirus, the deepest representative of the Chordopoxvirinae.</title>
        <authorList>
            <person name="Gjessing M.C."/>
            <person name="Yutin N."/>
            <person name="Tengs T."/>
            <person name="Senkevich T."/>
            <person name="Koonin E.V."/>
            <person name="Ronning H.P."/>
            <person name="Alarson M."/>
            <person name="Ylving S."/>
            <person name="Lie K.-I."/>
            <person name="Saure B."/>
            <person name="Tran L."/>
            <person name="Moss B."/>
            <person name="Dale O.B."/>
        </authorList>
    </citation>
    <scope>NUCLEOTIDE SEQUENCE [LARGE SCALE GENOMIC DNA]</scope>
    <source>
        <strain evidence="5">2012-04-F277-L3G</strain>
    </source>
</reference>
<keyword evidence="5" id="KW-0238">DNA-binding</keyword>
<dbReference type="Proteomes" id="UP000105007">
    <property type="component" value="Segment"/>
</dbReference>
<evidence type="ECO:0000256" key="1">
    <source>
        <dbReference type="ARBA" id="ARBA00002131"/>
    </source>
</evidence>
<evidence type="ECO:0000256" key="4">
    <source>
        <dbReference type="ARBA" id="ARBA00022844"/>
    </source>
</evidence>
<name>A0A0H4YFH6_9POXV</name>
<sequence length="252" mass="28432">MENFLAGVKLIKNHGIEIPELTYDNLGAGNTSMTGKSVLSTLRIRPRTKTRKGLTSQKMTSIVAYTILSWDSIWKFINNGAPLEDSSMGDLLNYVNSRQSYSFLTNVSDLSDVSVRAHKDDTAEKPLVKPENMTFVVILDIKTDGLHWIDPTPVTETEVDFTELTDKKTVMSKYLGNKLWLLDTYNMTNAKLIDVYHLVKNNKLVKIVPDTWKTLMTKKSESVELNMKNLQAIHKELAPKLTKLTVPANLKS</sequence>
<dbReference type="GO" id="GO:0019028">
    <property type="term" value="C:viral capsid"/>
    <property type="evidence" value="ECO:0007669"/>
    <property type="project" value="InterPro"/>
</dbReference>
<dbReference type="Pfam" id="PF04498">
    <property type="entry name" value="Pox_VP8_L4R"/>
    <property type="match status" value="1"/>
</dbReference>
<organism evidence="5 6">
    <name type="scientific">Salmon gill poxvirus</name>
    <dbReference type="NCBI Taxonomy" id="1680908"/>
    <lineage>
        <taxon>Viruses</taxon>
        <taxon>Varidnaviria</taxon>
        <taxon>Bamfordvirae</taxon>
        <taxon>Nucleocytoviricota</taxon>
        <taxon>Pokkesviricetes</taxon>
        <taxon>Chitovirales</taxon>
        <taxon>Poxviridae</taxon>
        <taxon>Chordopoxvirinae</taxon>
        <taxon>Salmonpoxvirus</taxon>
        <taxon>Salmonpoxvirus gillpox</taxon>
        <taxon>Salmon gillpox virus</taxon>
    </lineage>
</organism>
<evidence type="ECO:0000313" key="6">
    <source>
        <dbReference type="Proteomes" id="UP000105007"/>
    </source>
</evidence>
<dbReference type="GO" id="GO:0003677">
    <property type="term" value="F:DNA binding"/>
    <property type="evidence" value="ECO:0007669"/>
    <property type="project" value="UniProtKB-KW"/>
</dbReference>
<keyword evidence="6" id="KW-1185">Reference proteome</keyword>
<dbReference type="GO" id="GO:0005198">
    <property type="term" value="F:structural molecule activity"/>
    <property type="evidence" value="ECO:0007669"/>
    <property type="project" value="InterPro"/>
</dbReference>
<protein>
    <recommendedName>
        <fullName evidence="3">Core protein VP8</fullName>
    </recommendedName>
</protein>
<dbReference type="RefSeq" id="YP_009162437.1">
    <property type="nucleotide sequence ID" value="NC_027707.1"/>
</dbReference>
<comment type="subcellular location">
    <subcellularLocation>
        <location evidence="2">Virion</location>
    </subcellularLocation>
</comment>
<dbReference type="InterPro" id="IPR007586">
    <property type="entry name" value="VP8_pox_nuc-bd"/>
</dbReference>
<comment type="function">
    <text evidence="1">Major core structural protein.</text>
</comment>
<accession>A0A0H4YFH6</accession>
<dbReference type="GeneID" id="25392232"/>
<proteinExistence type="predicted"/>
<evidence type="ECO:0000256" key="2">
    <source>
        <dbReference type="ARBA" id="ARBA00004328"/>
    </source>
</evidence>
<evidence type="ECO:0000313" key="5">
    <source>
        <dbReference type="EMBL" id="AKR04189.1"/>
    </source>
</evidence>
<dbReference type="KEGG" id="vg:25392232"/>
<gene>
    <name evidence="5" type="ORF">SGPV065</name>
</gene>
<evidence type="ECO:0000256" key="3">
    <source>
        <dbReference type="ARBA" id="ARBA00021791"/>
    </source>
</evidence>